<protein>
    <submittedName>
        <fullName evidence="7">Sigma-70 family RNA polymerase sigma factor</fullName>
    </submittedName>
</protein>
<dbReference type="Gene3D" id="1.10.1740.10">
    <property type="match status" value="1"/>
</dbReference>
<dbReference type="EMBL" id="JARJLM010000417">
    <property type="protein sequence ID" value="MDF3836179.1"/>
    <property type="molecule type" value="Genomic_DNA"/>
</dbReference>
<dbReference type="InterPro" id="IPR013324">
    <property type="entry name" value="RNA_pol_sigma_r3/r4-like"/>
</dbReference>
<dbReference type="InterPro" id="IPR014284">
    <property type="entry name" value="RNA_pol_sigma-70_dom"/>
</dbReference>
<dbReference type="Pfam" id="PF08281">
    <property type="entry name" value="Sigma70_r4_2"/>
    <property type="match status" value="1"/>
</dbReference>
<name>A0ABT6AU70_9BURK</name>
<evidence type="ECO:0000256" key="3">
    <source>
        <dbReference type="ARBA" id="ARBA00023082"/>
    </source>
</evidence>
<dbReference type="SUPFAM" id="SSF88946">
    <property type="entry name" value="Sigma2 domain of RNA polymerase sigma factors"/>
    <property type="match status" value="1"/>
</dbReference>
<feature type="domain" description="RNA polymerase sigma-70 region 2" evidence="5">
    <location>
        <begin position="14"/>
        <end position="74"/>
    </location>
</feature>
<dbReference type="SUPFAM" id="SSF88659">
    <property type="entry name" value="Sigma3 and sigma4 domains of RNA polymerase sigma factors"/>
    <property type="match status" value="1"/>
</dbReference>
<dbReference type="PANTHER" id="PTHR43133">
    <property type="entry name" value="RNA POLYMERASE ECF-TYPE SIGMA FACTO"/>
    <property type="match status" value="1"/>
</dbReference>
<keyword evidence="8" id="KW-1185">Reference proteome</keyword>
<dbReference type="Proteomes" id="UP001216674">
    <property type="component" value="Unassembled WGS sequence"/>
</dbReference>
<evidence type="ECO:0000313" key="8">
    <source>
        <dbReference type="Proteomes" id="UP001216674"/>
    </source>
</evidence>
<dbReference type="InterPro" id="IPR007627">
    <property type="entry name" value="RNA_pol_sigma70_r2"/>
</dbReference>
<dbReference type="InterPro" id="IPR013325">
    <property type="entry name" value="RNA_pol_sigma_r2"/>
</dbReference>
<keyword evidence="4" id="KW-0804">Transcription</keyword>
<dbReference type="NCBIfam" id="TIGR02937">
    <property type="entry name" value="sigma70-ECF"/>
    <property type="match status" value="1"/>
</dbReference>
<keyword evidence="3" id="KW-0731">Sigma factor</keyword>
<evidence type="ECO:0000256" key="1">
    <source>
        <dbReference type="ARBA" id="ARBA00010641"/>
    </source>
</evidence>
<evidence type="ECO:0000259" key="5">
    <source>
        <dbReference type="Pfam" id="PF04542"/>
    </source>
</evidence>
<comment type="similarity">
    <text evidence="1">Belongs to the sigma-70 factor family. ECF subfamily.</text>
</comment>
<dbReference type="InterPro" id="IPR013249">
    <property type="entry name" value="RNA_pol_sigma70_r4_t2"/>
</dbReference>
<proteinExistence type="inferred from homology"/>
<comment type="caution">
    <text evidence="7">The sequence shown here is derived from an EMBL/GenBank/DDBJ whole genome shotgun (WGS) entry which is preliminary data.</text>
</comment>
<reference evidence="7 8" key="1">
    <citation type="submission" date="2023-03" db="EMBL/GenBank/DDBJ databases">
        <title>Draft assemblies of triclosan tolerant bacteria isolated from returned activated sludge.</title>
        <authorList>
            <person name="Van Hamelsveld S."/>
        </authorList>
    </citation>
    <scope>NUCLEOTIDE SEQUENCE [LARGE SCALE GENOMIC DNA]</scope>
    <source>
        <strain evidence="7 8">GW210010_S58</strain>
    </source>
</reference>
<dbReference type="InterPro" id="IPR039425">
    <property type="entry name" value="RNA_pol_sigma-70-like"/>
</dbReference>
<dbReference type="InterPro" id="IPR036388">
    <property type="entry name" value="WH-like_DNA-bd_sf"/>
</dbReference>
<dbReference type="Pfam" id="PF04542">
    <property type="entry name" value="Sigma70_r2"/>
    <property type="match status" value="1"/>
</dbReference>
<evidence type="ECO:0000256" key="4">
    <source>
        <dbReference type="ARBA" id="ARBA00023163"/>
    </source>
</evidence>
<sequence length="167" mass="18905">MSPPSSRVFGLFAYYEELVGTWTRKLSNRHEAEDLTQDALLRVLENKAGPPDHPRAYLHQTARHLAIDAFRREGGREAVPLDSIAAHHASSGDPEAALHAVQLAAALEQALAELPLKCRQVFVWQRLEGLSQQEIAERLRVSKNMVEKYMIRTMRHLRERLGSQAPH</sequence>
<evidence type="ECO:0000256" key="2">
    <source>
        <dbReference type="ARBA" id="ARBA00023015"/>
    </source>
</evidence>
<dbReference type="PANTHER" id="PTHR43133:SF63">
    <property type="entry name" value="RNA POLYMERASE SIGMA FACTOR FECI-RELATED"/>
    <property type="match status" value="1"/>
</dbReference>
<gene>
    <name evidence="7" type="ORF">P3W85_24975</name>
</gene>
<accession>A0ABT6AU70</accession>
<organism evidence="7 8">
    <name type="scientific">Cupriavidus basilensis</name>
    <dbReference type="NCBI Taxonomy" id="68895"/>
    <lineage>
        <taxon>Bacteria</taxon>
        <taxon>Pseudomonadati</taxon>
        <taxon>Pseudomonadota</taxon>
        <taxon>Betaproteobacteria</taxon>
        <taxon>Burkholderiales</taxon>
        <taxon>Burkholderiaceae</taxon>
        <taxon>Cupriavidus</taxon>
    </lineage>
</organism>
<evidence type="ECO:0000313" key="7">
    <source>
        <dbReference type="EMBL" id="MDF3836179.1"/>
    </source>
</evidence>
<dbReference type="Gene3D" id="1.10.10.10">
    <property type="entry name" value="Winged helix-like DNA-binding domain superfamily/Winged helix DNA-binding domain"/>
    <property type="match status" value="1"/>
</dbReference>
<evidence type="ECO:0000259" key="6">
    <source>
        <dbReference type="Pfam" id="PF08281"/>
    </source>
</evidence>
<keyword evidence="2" id="KW-0805">Transcription regulation</keyword>
<feature type="domain" description="RNA polymerase sigma factor 70 region 4 type 2" evidence="6">
    <location>
        <begin position="106"/>
        <end position="157"/>
    </location>
</feature>